<gene>
    <name evidence="2" type="ORF">SAMN04488069_10855</name>
</gene>
<dbReference type="Pfam" id="PF13365">
    <property type="entry name" value="Trypsin_2"/>
    <property type="match status" value="1"/>
</dbReference>
<sequence length="398" mass="44525">MKTEADYYALFEAYRAGGLADAERTALEHRLATDSALARRLHEFEELTGTLTAYGRRQALRRRLQTIHANMLAEQTPTLDLAKVAEQDERGEQFATGQAPRPMLRISRTEQKLRSFWQGHRATMMVAAAVAVLAVFTTLLGLEMYRNSQQSTSSRYGYTMLRREVERIKRDQRSMNRAINQIDGTTPTERINPGKFSGTGFALTADGYLVTSYHVIQGADSLLIENRARQRFRAEPVFTDVAHDLAILQITDKDFTGFGRLPYAFKRGQSELGEKVYTLGYPREDLVFNDGSLSARSGFEGDTGFYQISIPVNPGNSGGPLLDDRGNLIGVVSGRQMDVQSAAFATKSSYLMRLVDSLSAAGSGRPYNLPRYNQLSGTARPQQIRKLQDYVFVVKVYE</sequence>
<protein>
    <submittedName>
        <fullName evidence="2">Trypsin-like peptidase domain-containing protein</fullName>
    </submittedName>
</protein>
<dbReference type="GO" id="GO:0004252">
    <property type="term" value="F:serine-type endopeptidase activity"/>
    <property type="evidence" value="ECO:0007669"/>
    <property type="project" value="InterPro"/>
</dbReference>
<dbReference type="STRING" id="651662.SAMN04488069_10855"/>
<dbReference type="InterPro" id="IPR043504">
    <property type="entry name" value="Peptidase_S1_PA_chymotrypsin"/>
</dbReference>
<dbReference type="InterPro" id="IPR009003">
    <property type="entry name" value="Peptidase_S1_PA"/>
</dbReference>
<dbReference type="PANTHER" id="PTHR43019:SF23">
    <property type="entry name" value="PROTEASE DO-LIKE 5, CHLOROPLASTIC"/>
    <property type="match status" value="1"/>
</dbReference>
<dbReference type="Proteomes" id="UP000199249">
    <property type="component" value="Unassembled WGS sequence"/>
</dbReference>
<keyword evidence="1" id="KW-0472">Membrane</keyword>
<proteinExistence type="predicted"/>
<evidence type="ECO:0000313" key="2">
    <source>
        <dbReference type="EMBL" id="SDY38665.1"/>
    </source>
</evidence>
<keyword evidence="3" id="KW-1185">Reference proteome</keyword>
<dbReference type="AlphaFoldDB" id="A0A1H3JGL4"/>
<keyword evidence="1" id="KW-1133">Transmembrane helix</keyword>
<reference evidence="3" key="1">
    <citation type="submission" date="2016-10" db="EMBL/GenBank/DDBJ databases">
        <authorList>
            <person name="Varghese N."/>
            <person name="Submissions S."/>
        </authorList>
    </citation>
    <scope>NUCLEOTIDE SEQUENCE [LARGE SCALE GENOMIC DNA]</scope>
    <source>
        <strain evidence="3">CGMCC 1.8975</strain>
    </source>
</reference>
<dbReference type="OrthoDB" id="9766361at2"/>
<dbReference type="Gene3D" id="2.40.10.10">
    <property type="entry name" value="Trypsin-like serine proteases"/>
    <property type="match status" value="2"/>
</dbReference>
<dbReference type="PANTHER" id="PTHR43019">
    <property type="entry name" value="SERINE ENDOPROTEASE DEGS"/>
    <property type="match status" value="1"/>
</dbReference>
<dbReference type="RefSeq" id="WP_092740712.1">
    <property type="nucleotide sequence ID" value="NZ_FNOV01000008.1"/>
</dbReference>
<evidence type="ECO:0000256" key="1">
    <source>
        <dbReference type="SAM" id="Phobius"/>
    </source>
</evidence>
<keyword evidence="1" id="KW-0812">Transmembrane</keyword>
<dbReference type="GO" id="GO:0006508">
    <property type="term" value="P:proteolysis"/>
    <property type="evidence" value="ECO:0007669"/>
    <property type="project" value="InterPro"/>
</dbReference>
<dbReference type="InterPro" id="IPR001940">
    <property type="entry name" value="Peptidase_S1C"/>
</dbReference>
<accession>A0A1H3JGL4</accession>
<organism evidence="2 3">
    <name type="scientific">Hymenobacter psychrophilus</name>
    <dbReference type="NCBI Taxonomy" id="651662"/>
    <lineage>
        <taxon>Bacteria</taxon>
        <taxon>Pseudomonadati</taxon>
        <taxon>Bacteroidota</taxon>
        <taxon>Cytophagia</taxon>
        <taxon>Cytophagales</taxon>
        <taxon>Hymenobacteraceae</taxon>
        <taxon>Hymenobacter</taxon>
    </lineage>
</organism>
<dbReference type="SUPFAM" id="SSF50494">
    <property type="entry name" value="Trypsin-like serine proteases"/>
    <property type="match status" value="1"/>
</dbReference>
<name>A0A1H3JGL4_9BACT</name>
<evidence type="ECO:0000313" key="3">
    <source>
        <dbReference type="Proteomes" id="UP000199249"/>
    </source>
</evidence>
<dbReference type="EMBL" id="FNOV01000008">
    <property type="protein sequence ID" value="SDY38665.1"/>
    <property type="molecule type" value="Genomic_DNA"/>
</dbReference>
<feature type="transmembrane region" description="Helical" evidence="1">
    <location>
        <begin position="122"/>
        <end position="142"/>
    </location>
</feature>
<dbReference type="PRINTS" id="PR00834">
    <property type="entry name" value="PROTEASES2C"/>
</dbReference>